<gene>
    <name evidence="1" type="ORF">JYA63_17345</name>
</gene>
<reference evidence="1 2" key="1">
    <citation type="submission" date="2021-01" db="EMBL/GenBank/DDBJ databases">
        <title>Genome Sequencing of Type Strains.</title>
        <authorList>
            <person name="Lemaire J.F."/>
            <person name="Inderbitzin P."/>
            <person name="Collins S.B."/>
            <person name="Wespe N."/>
            <person name="Knight-Connoni V."/>
        </authorList>
    </citation>
    <scope>NUCLEOTIDE SEQUENCE [LARGE SCALE GENOMIC DNA]</scope>
    <source>
        <strain evidence="1 2">DSM 23009</strain>
    </source>
</reference>
<dbReference type="Proteomes" id="UP001296923">
    <property type="component" value="Unassembled WGS sequence"/>
</dbReference>
<evidence type="ECO:0000313" key="2">
    <source>
        <dbReference type="Proteomes" id="UP001296923"/>
    </source>
</evidence>
<keyword evidence="2" id="KW-1185">Reference proteome</keyword>
<evidence type="ECO:0000313" key="1">
    <source>
        <dbReference type="EMBL" id="MBN3556048.1"/>
    </source>
</evidence>
<accession>A0ABS2ZUI1</accession>
<protein>
    <recommendedName>
        <fullName evidence="3">LXG domain-containing protein</fullName>
    </recommendedName>
</protein>
<proteinExistence type="predicted"/>
<sequence>MEESKSFLQIYNELDQIGQAIRSGELKVEKINLFLDLRIDLEKMLSNLETISNEFYTKEKAEGLDVLWSELHSPLSYFLESSTNSFLAPAYHLNNYLEHLNEYNVRSLNKENLEDVDTLIVKFNIEIQSIFSSIKGLLDRLVAIMSFFYSGFSLETTFGRIDPVTGKTSGLMGTVFKMKEQCPVLKYINDEYHLWIRDIVVPRDIIIHYNDLGFRPHYTADGRMIPFHIEKKVFEQVDYIESFPIEYNYKDIVRSVTNTYLFVQQVLNGLIKKDFRLSKKHFIHESSYKQYRGIQD</sequence>
<dbReference type="EMBL" id="JAFHKR010000039">
    <property type="protein sequence ID" value="MBN3556048.1"/>
    <property type="molecule type" value="Genomic_DNA"/>
</dbReference>
<name>A0ABS2ZUI1_9BACL</name>
<organism evidence="1 2">
    <name type="scientific">Fictibacillus nanhaiensis</name>
    <dbReference type="NCBI Taxonomy" id="742169"/>
    <lineage>
        <taxon>Bacteria</taxon>
        <taxon>Bacillati</taxon>
        <taxon>Bacillota</taxon>
        <taxon>Bacilli</taxon>
        <taxon>Bacillales</taxon>
        <taxon>Fictibacillaceae</taxon>
        <taxon>Fictibacillus</taxon>
    </lineage>
</organism>
<comment type="caution">
    <text evidence="1">The sequence shown here is derived from an EMBL/GenBank/DDBJ whole genome shotgun (WGS) entry which is preliminary data.</text>
</comment>
<evidence type="ECO:0008006" key="3">
    <source>
        <dbReference type="Google" id="ProtNLM"/>
    </source>
</evidence>
<dbReference type="RefSeq" id="WP_205726792.1">
    <property type="nucleotide sequence ID" value="NZ_JAFHKR010000039.1"/>
</dbReference>